<feature type="region of interest" description="Disordered" evidence="2">
    <location>
        <begin position="182"/>
        <end position="231"/>
    </location>
</feature>
<dbReference type="InterPro" id="IPR000731">
    <property type="entry name" value="SSD"/>
</dbReference>
<feature type="compositionally biased region" description="Acidic residues" evidence="2">
    <location>
        <begin position="991"/>
        <end position="1000"/>
    </location>
</feature>
<keyword evidence="3" id="KW-1133">Transmembrane helix</keyword>
<comment type="similarity">
    <text evidence="1">Belongs to the patched family.</text>
</comment>
<feature type="region of interest" description="Disordered" evidence="2">
    <location>
        <begin position="560"/>
        <end position="648"/>
    </location>
</feature>
<protein>
    <recommendedName>
        <fullName evidence="5">SSD domain-containing protein</fullName>
    </recommendedName>
</protein>
<dbReference type="InterPro" id="IPR051697">
    <property type="entry name" value="Patched_domain-protein"/>
</dbReference>
<dbReference type="Gene3D" id="1.20.1640.10">
    <property type="entry name" value="Multidrug efflux transporter AcrB transmembrane domain"/>
    <property type="match status" value="2"/>
</dbReference>
<keyword evidence="4" id="KW-0732">Signal</keyword>
<name>A0A0G4GBU3_9ALVE</name>
<dbReference type="SUPFAM" id="SSF82866">
    <property type="entry name" value="Multidrug efflux transporter AcrB transmembrane domain"/>
    <property type="match status" value="2"/>
</dbReference>
<evidence type="ECO:0000256" key="2">
    <source>
        <dbReference type="SAM" id="MobiDB-lite"/>
    </source>
</evidence>
<evidence type="ECO:0000256" key="4">
    <source>
        <dbReference type="SAM" id="SignalP"/>
    </source>
</evidence>
<feature type="transmembrane region" description="Helical" evidence="3">
    <location>
        <begin position="465"/>
        <end position="490"/>
    </location>
</feature>
<dbReference type="Pfam" id="PF12349">
    <property type="entry name" value="Sterol-sensing"/>
    <property type="match status" value="1"/>
</dbReference>
<feature type="transmembrane region" description="Helical" evidence="3">
    <location>
        <begin position="1336"/>
        <end position="1357"/>
    </location>
</feature>
<accession>A0A0G4GBU3</accession>
<feature type="compositionally biased region" description="Low complexity" evidence="2">
    <location>
        <begin position="606"/>
        <end position="628"/>
    </location>
</feature>
<feature type="signal peptide" evidence="4">
    <location>
        <begin position="1"/>
        <end position="22"/>
    </location>
</feature>
<feature type="region of interest" description="Disordered" evidence="2">
    <location>
        <begin position="898"/>
        <end position="972"/>
    </location>
</feature>
<feature type="compositionally biased region" description="Low complexity" evidence="2">
    <location>
        <begin position="943"/>
        <end position="960"/>
    </location>
</feature>
<dbReference type="PANTHER" id="PTHR10796">
    <property type="entry name" value="PATCHED-RELATED"/>
    <property type="match status" value="1"/>
</dbReference>
<organism evidence="6">
    <name type="scientific">Chromera velia CCMP2878</name>
    <dbReference type="NCBI Taxonomy" id="1169474"/>
    <lineage>
        <taxon>Eukaryota</taxon>
        <taxon>Sar</taxon>
        <taxon>Alveolata</taxon>
        <taxon>Colpodellida</taxon>
        <taxon>Chromeraceae</taxon>
        <taxon>Chromera</taxon>
    </lineage>
</organism>
<feature type="compositionally biased region" description="Low complexity" evidence="2">
    <location>
        <begin position="1001"/>
        <end position="1014"/>
    </location>
</feature>
<sequence>MLVPVFVFGCLALGLLWKREETDVIQLYSDPNSPSRIAASKYVETFGEDSRPSMVLVEETRGGNLLTQQNVALLWEVEKRLRGIQVPSEKAGDRGEHETASEWWGLEDLCERRHGRCEVQSVTDLYQTPWVSLEEVLEDNTLFSSFELDYPSINTVSVSGDRINRPLLDLILANTTCVVKGDREMEGDEGKREKEFPCRLPQQQQQPGLPSPSSSLDAVESQSGVPAWGPQHVEHPQQMLQRGSLAMLTFVLDASQQGWKGGTGQEAEVRDANRKRGPQGGELVRACEEWERRFEEEVQKLNDQLTLPANIRLTANARRSMDLELSRAAHVPFSLLMVCIAIVCLYCLLAGASRNLPTGRWLSSQAGALIAGLAWLAGSGLALFLGIPWVSAVETVPFLVLGIGVDDAFVIFNAFALAFVNLQDPRERLQTALRASGLSISITTITTVSALGLGCSVPYDAIRYFCYHMILCLFFGYIGALTVFVAALSLDARREALGEKGYIRTLRRLLTSNPFRPLPHDGSSAETHSPEKSSLSPEAMEAFGATLALRGRLTKEERKFLPLPLPLPQKEGEEEDPQKGPSQQVGQRDLEIGSLPEALKDRQRTVESSVSLVESPSHSSTSSSLRVPEQSPSGLPRPSPSTHSPIREETQTELVVCEEEARGHSADCQAATVQREPTIRRMWVVEEEPRRPSELCSISNVRPIPESASVESPLKDPVGIREHYPAGTVRDVEMAVEEPRANPGFLLRRLFRLFLGPLVVSWGGTSVIALLYLVLMSFSVLSVSSFVAPQSRETSLLLPKEMTLEVGMPREEMADFDSSFRNFMRKKEAFFRWDDVTSLFLREGVGFTHEGKAAVWEPDTQLRLLGALEKAETSSDTLMVVFGLRSFLSSPFSKMDREELERLEESKRTQSAPSSTSETDVRGDAAEGEGNAREGGSEGEGSGSSSSSSQSAAESLLESLEPPPLASDDAERERSYWDDFLFGDFFGGGGADDEGGEEDNTSTTTPTPSSSSSSAGQTPIQTEDSSDIHSSPSPIPFAPPRRLSEGSIPLLETSKKGTILPQVFPSSPLPFPSVSLSSRVLRGSTEGERTLKEERGEEEKAQWEKRLLFERRLRAWILWDSNMEGQTFANDFVWEEPSKLEGLKNVRGVLVFRFNGSTNEIRYASLSRVREALGWSEGGTKPAGVFDLHGLCLPLSDSVRTLRVLCFSSMGFAVVLMAGIALILISPTAAVSVALMLASIFVGTLGLMPVLGLKLNELTMILLLMSTGFSIDYSAHVAHAFASAQGTSRRVRTVETVSGVGTAILHGAATMILAVLPVCGLFYRNFFTNTSATMCYVIVLLGLFHGLLVLPSVLRLVGPLRRDMAEEGKMLEGLQTAIVLRRKRGSVTSAKKEGVYL</sequence>
<gene>
    <name evidence="6" type="ORF">Cvel_4451</name>
</gene>
<feature type="transmembrane region" description="Helical" evidence="3">
    <location>
        <begin position="1303"/>
        <end position="1324"/>
    </location>
</feature>
<reference evidence="6" key="1">
    <citation type="submission" date="2014-11" db="EMBL/GenBank/DDBJ databases">
        <authorList>
            <person name="Otto D Thomas"/>
            <person name="Naeem Raeece"/>
        </authorList>
    </citation>
    <scope>NUCLEOTIDE SEQUENCE</scope>
</reference>
<feature type="compositionally biased region" description="Low complexity" evidence="2">
    <location>
        <begin position="200"/>
        <end position="216"/>
    </location>
</feature>
<dbReference type="EMBL" id="CDMZ01001048">
    <property type="protein sequence ID" value="CEM26307.1"/>
    <property type="molecule type" value="Genomic_DNA"/>
</dbReference>
<dbReference type="PANTHER" id="PTHR10796:SF92">
    <property type="entry name" value="PATCHED-RELATED, ISOFORM A"/>
    <property type="match status" value="1"/>
</dbReference>
<feature type="domain" description="SSD" evidence="5">
    <location>
        <begin position="332"/>
        <end position="490"/>
    </location>
</feature>
<feature type="region of interest" description="Disordered" evidence="2">
    <location>
        <begin position="986"/>
        <end position="1045"/>
    </location>
</feature>
<evidence type="ECO:0000259" key="5">
    <source>
        <dbReference type="PROSITE" id="PS50156"/>
    </source>
</evidence>
<feature type="compositionally biased region" description="Basic and acidic residues" evidence="2">
    <location>
        <begin position="919"/>
        <end position="936"/>
    </location>
</feature>
<dbReference type="VEuPathDB" id="CryptoDB:Cvel_4451"/>
<feature type="region of interest" description="Disordered" evidence="2">
    <location>
        <begin position="259"/>
        <end position="280"/>
    </location>
</feature>
<evidence type="ECO:0000256" key="3">
    <source>
        <dbReference type="SAM" id="Phobius"/>
    </source>
</evidence>
<dbReference type="PROSITE" id="PS50156">
    <property type="entry name" value="SSD"/>
    <property type="match status" value="1"/>
</dbReference>
<proteinExistence type="inferred from homology"/>
<feature type="chain" id="PRO_5005189971" description="SSD domain-containing protein" evidence="4">
    <location>
        <begin position="23"/>
        <end position="1397"/>
    </location>
</feature>
<keyword evidence="3" id="KW-0472">Membrane</keyword>
<evidence type="ECO:0000256" key="1">
    <source>
        <dbReference type="ARBA" id="ARBA00005585"/>
    </source>
</evidence>
<feature type="transmembrane region" description="Helical" evidence="3">
    <location>
        <begin position="396"/>
        <end position="420"/>
    </location>
</feature>
<feature type="transmembrane region" description="Helical" evidence="3">
    <location>
        <begin position="1258"/>
        <end position="1282"/>
    </location>
</feature>
<dbReference type="InterPro" id="IPR053958">
    <property type="entry name" value="HMGCR/SNAP/NPC1-like_SSD"/>
</dbReference>
<feature type="transmembrane region" description="Helical" evidence="3">
    <location>
        <begin position="329"/>
        <end position="349"/>
    </location>
</feature>
<feature type="transmembrane region" description="Helical" evidence="3">
    <location>
        <begin position="432"/>
        <end position="453"/>
    </location>
</feature>
<dbReference type="GO" id="GO:0016020">
    <property type="term" value="C:membrane"/>
    <property type="evidence" value="ECO:0007669"/>
    <property type="project" value="TreeGrafter"/>
</dbReference>
<feature type="compositionally biased region" description="Basic and acidic residues" evidence="2">
    <location>
        <begin position="898"/>
        <end position="908"/>
    </location>
</feature>
<feature type="compositionally biased region" description="Basic and acidic residues" evidence="2">
    <location>
        <begin position="182"/>
        <end position="197"/>
    </location>
</feature>
<feature type="transmembrane region" description="Helical" evidence="3">
    <location>
        <begin position="1202"/>
        <end position="1225"/>
    </location>
</feature>
<feature type="compositionally biased region" description="Polar residues" evidence="2">
    <location>
        <begin position="909"/>
        <end position="918"/>
    </location>
</feature>
<feature type="transmembrane region" description="Helical" evidence="3">
    <location>
        <begin position="750"/>
        <end position="775"/>
    </location>
</feature>
<evidence type="ECO:0000313" key="6">
    <source>
        <dbReference type="EMBL" id="CEM26307.1"/>
    </source>
</evidence>
<keyword evidence="3" id="KW-0812">Transmembrane</keyword>
<feature type="compositionally biased region" description="Polar residues" evidence="2">
    <location>
        <begin position="524"/>
        <end position="536"/>
    </location>
</feature>
<feature type="transmembrane region" description="Helical" evidence="3">
    <location>
        <begin position="369"/>
        <end position="390"/>
    </location>
</feature>
<feature type="region of interest" description="Disordered" evidence="2">
    <location>
        <begin position="514"/>
        <end position="537"/>
    </location>
</feature>
<feature type="transmembrane region" description="Helical" evidence="3">
    <location>
        <begin position="1232"/>
        <end position="1252"/>
    </location>
</feature>